<proteinExistence type="predicted"/>
<protein>
    <recommendedName>
        <fullName evidence="3">MsrB domain-containing protein</fullName>
    </recommendedName>
</protein>
<evidence type="ECO:0000313" key="1">
    <source>
        <dbReference type="EMBL" id="MPC33650.1"/>
    </source>
</evidence>
<sequence>MNSPLKTPLPPCVKAGGSPEKAVTMCASGTAKKDFKKMTSEEWKKHLTPQQYYVTREAGTEPRSDVTRELRGSPCDNQGTAKFEFKSPSVHSWSVATLPPKLNFAKLRFAKRSCIV</sequence>
<dbReference type="SUPFAM" id="SSF51316">
    <property type="entry name" value="Mss4-like"/>
    <property type="match status" value="1"/>
</dbReference>
<organism evidence="1 2">
    <name type="scientific">Portunus trituberculatus</name>
    <name type="common">Swimming crab</name>
    <name type="synonym">Neptunus trituberculatus</name>
    <dbReference type="NCBI Taxonomy" id="210409"/>
    <lineage>
        <taxon>Eukaryota</taxon>
        <taxon>Metazoa</taxon>
        <taxon>Ecdysozoa</taxon>
        <taxon>Arthropoda</taxon>
        <taxon>Crustacea</taxon>
        <taxon>Multicrustacea</taxon>
        <taxon>Malacostraca</taxon>
        <taxon>Eumalacostraca</taxon>
        <taxon>Eucarida</taxon>
        <taxon>Decapoda</taxon>
        <taxon>Pleocyemata</taxon>
        <taxon>Brachyura</taxon>
        <taxon>Eubrachyura</taxon>
        <taxon>Portunoidea</taxon>
        <taxon>Portunidae</taxon>
        <taxon>Portuninae</taxon>
        <taxon>Portunus</taxon>
    </lineage>
</organism>
<dbReference type="Gene3D" id="2.170.150.20">
    <property type="entry name" value="Peptide methionine sulfoxide reductase"/>
    <property type="match status" value="1"/>
</dbReference>
<name>A0A5B7EGT5_PORTR</name>
<evidence type="ECO:0008006" key="3">
    <source>
        <dbReference type="Google" id="ProtNLM"/>
    </source>
</evidence>
<reference evidence="1 2" key="1">
    <citation type="submission" date="2019-05" db="EMBL/GenBank/DDBJ databases">
        <title>Another draft genome of Portunus trituberculatus and its Hox gene families provides insights of decapod evolution.</title>
        <authorList>
            <person name="Jeong J.-H."/>
            <person name="Song I."/>
            <person name="Kim S."/>
            <person name="Choi T."/>
            <person name="Kim D."/>
            <person name="Ryu S."/>
            <person name="Kim W."/>
        </authorList>
    </citation>
    <scope>NUCLEOTIDE SEQUENCE [LARGE SCALE GENOMIC DNA]</scope>
    <source>
        <tissue evidence="1">Muscle</tissue>
    </source>
</reference>
<dbReference type="AlphaFoldDB" id="A0A5B7EGT5"/>
<evidence type="ECO:0000313" key="2">
    <source>
        <dbReference type="Proteomes" id="UP000324222"/>
    </source>
</evidence>
<dbReference type="InterPro" id="IPR011057">
    <property type="entry name" value="Mss4-like_sf"/>
</dbReference>
<dbReference type="Proteomes" id="UP000324222">
    <property type="component" value="Unassembled WGS sequence"/>
</dbReference>
<comment type="caution">
    <text evidence="1">The sequence shown here is derived from an EMBL/GenBank/DDBJ whole genome shotgun (WGS) entry which is preliminary data.</text>
</comment>
<dbReference type="OrthoDB" id="44061at2759"/>
<accession>A0A5B7EGT5</accession>
<dbReference type="EMBL" id="VSRR010002876">
    <property type="protein sequence ID" value="MPC33650.1"/>
    <property type="molecule type" value="Genomic_DNA"/>
</dbReference>
<gene>
    <name evidence="1" type="ORF">E2C01_027007</name>
</gene>
<keyword evidence="2" id="KW-1185">Reference proteome</keyword>